<dbReference type="InterPro" id="IPR043519">
    <property type="entry name" value="NT_sf"/>
</dbReference>
<dbReference type="EMBL" id="JBHSAM010000014">
    <property type="protein sequence ID" value="MFC4099181.1"/>
    <property type="molecule type" value="Genomic_DNA"/>
</dbReference>
<dbReference type="Gene3D" id="3.30.460.10">
    <property type="entry name" value="Beta Polymerase, domain 2"/>
    <property type="match status" value="1"/>
</dbReference>
<gene>
    <name evidence="4" type="ORF">ACFOZ8_05850</name>
</gene>
<dbReference type="SUPFAM" id="SSF81301">
    <property type="entry name" value="Nucleotidyltransferase"/>
    <property type="match status" value="1"/>
</dbReference>
<dbReference type="CDD" id="cd05403">
    <property type="entry name" value="NT_KNTase_like"/>
    <property type="match status" value="1"/>
</dbReference>
<keyword evidence="1" id="KW-0808">Transferase</keyword>
<evidence type="ECO:0000259" key="3">
    <source>
        <dbReference type="Pfam" id="PF13427"/>
    </source>
</evidence>
<dbReference type="InterPro" id="IPR025184">
    <property type="entry name" value="AadA_C"/>
</dbReference>
<evidence type="ECO:0000259" key="2">
    <source>
        <dbReference type="Pfam" id="PF01909"/>
    </source>
</evidence>
<organism evidence="4 5">
    <name type="scientific">Paenibacillus xanthanilyticus</name>
    <dbReference type="NCBI Taxonomy" id="1783531"/>
    <lineage>
        <taxon>Bacteria</taxon>
        <taxon>Bacillati</taxon>
        <taxon>Bacillota</taxon>
        <taxon>Bacilli</taxon>
        <taxon>Bacillales</taxon>
        <taxon>Paenibacillaceae</taxon>
        <taxon>Paenibacillus</taxon>
    </lineage>
</organism>
<name>A0ABV8JZK0_9BACL</name>
<feature type="domain" description="Polymerase nucleotidyl transferase" evidence="2">
    <location>
        <begin position="34"/>
        <end position="76"/>
    </location>
</feature>
<dbReference type="GO" id="GO:0016779">
    <property type="term" value="F:nucleotidyltransferase activity"/>
    <property type="evidence" value="ECO:0007669"/>
    <property type="project" value="UniProtKB-KW"/>
</dbReference>
<protein>
    <submittedName>
        <fullName evidence="4">Aminoglycoside adenylyltransferase domain-containing protein</fullName>
    </submittedName>
</protein>
<reference evidence="5" key="1">
    <citation type="journal article" date="2019" name="Int. J. Syst. Evol. Microbiol.">
        <title>The Global Catalogue of Microorganisms (GCM) 10K type strain sequencing project: providing services to taxonomists for standard genome sequencing and annotation.</title>
        <authorList>
            <consortium name="The Broad Institute Genomics Platform"/>
            <consortium name="The Broad Institute Genome Sequencing Center for Infectious Disease"/>
            <person name="Wu L."/>
            <person name="Ma J."/>
        </authorList>
    </citation>
    <scope>NUCLEOTIDE SEQUENCE [LARGE SCALE GENOMIC DNA]</scope>
    <source>
        <strain evidence="5">IBRC-M 10987</strain>
    </source>
</reference>
<comment type="caution">
    <text evidence="4">The sequence shown here is derived from an EMBL/GenBank/DDBJ whole genome shotgun (WGS) entry which is preliminary data.</text>
</comment>
<keyword evidence="4" id="KW-0548">Nucleotidyltransferase</keyword>
<evidence type="ECO:0000256" key="1">
    <source>
        <dbReference type="ARBA" id="ARBA00022679"/>
    </source>
</evidence>
<dbReference type="InterPro" id="IPR002934">
    <property type="entry name" value="Polymerase_NTP_transf_dom"/>
</dbReference>
<dbReference type="Pfam" id="PF01909">
    <property type="entry name" value="NTP_transf_2"/>
    <property type="match status" value="1"/>
</dbReference>
<proteinExistence type="predicted"/>
<dbReference type="RefSeq" id="WP_377717867.1">
    <property type="nucleotide sequence ID" value="NZ_JBHSAM010000014.1"/>
</dbReference>
<dbReference type="Proteomes" id="UP001595715">
    <property type="component" value="Unassembled WGS sequence"/>
</dbReference>
<accession>A0ABV8JZK0</accession>
<sequence length="278" mass="31681">MTLSHSTLLPDDDHAGEMLQLLLSGVQEVLGDNLVGVYLRGSLALGDFQPGSSDLDFLVATRSPVTAETIADLNGLHDRLARIPNPYAHELEGTYIDQAALRTFQEERQFPTLSRGETLRLAVHRSNWVLERWTVREHGITLLGPDPKTLIDPISKEHIRSAVSDRLRDWAAWCDQPDDPAWQRPLHHLAYVVETMCRALYTLDGGEMCSKPRAVEWALRTLPQPWHALVEQSRSWRADNVTTPDEASIAEVRRFIRWMNEGRFRFMPHGSNRNTARY</sequence>
<evidence type="ECO:0000313" key="4">
    <source>
        <dbReference type="EMBL" id="MFC4099181.1"/>
    </source>
</evidence>
<feature type="domain" description="Adenylyltransferase AadA C-terminal" evidence="3">
    <location>
        <begin position="150"/>
        <end position="259"/>
    </location>
</feature>
<dbReference type="Pfam" id="PF13427">
    <property type="entry name" value="AadA_C"/>
    <property type="match status" value="1"/>
</dbReference>
<evidence type="ECO:0000313" key="5">
    <source>
        <dbReference type="Proteomes" id="UP001595715"/>
    </source>
</evidence>
<keyword evidence="5" id="KW-1185">Reference proteome</keyword>